<organism evidence="1 2">
    <name type="scientific">Melastoma candidum</name>
    <dbReference type="NCBI Taxonomy" id="119954"/>
    <lineage>
        <taxon>Eukaryota</taxon>
        <taxon>Viridiplantae</taxon>
        <taxon>Streptophyta</taxon>
        <taxon>Embryophyta</taxon>
        <taxon>Tracheophyta</taxon>
        <taxon>Spermatophyta</taxon>
        <taxon>Magnoliopsida</taxon>
        <taxon>eudicotyledons</taxon>
        <taxon>Gunneridae</taxon>
        <taxon>Pentapetalae</taxon>
        <taxon>rosids</taxon>
        <taxon>malvids</taxon>
        <taxon>Myrtales</taxon>
        <taxon>Melastomataceae</taxon>
        <taxon>Melastomatoideae</taxon>
        <taxon>Melastomateae</taxon>
        <taxon>Melastoma</taxon>
    </lineage>
</organism>
<gene>
    <name evidence="1" type="ORF">MLD38_022341</name>
</gene>
<accession>A0ACB9QI42</accession>
<sequence length="396" mass="43032">MWIPTLFSLVSILLALLTSPTLSSNLTESAQSPLPQHALQFVDRRLAFVYPVIQRFKSSITSDPLGITASWVTSDVCSYRGFYCDNPPDNLSAVAVASIDFNGFRLAAPSLEGFLDMLPDLALFHANSNEFGGMIPAGVARLPYLYELDLSNNKLVGPFPAAVLGMFGLTFLDLRFNQFAGSVPAQIFAQNLDALFLNDNIFDNPLPDNLWASQIRYLTLADNEFTGVITPGIIKALAGLSEVLFLNNRLAGCIPYELGLLTGAKVIDVGNNLLTGPLPLSLSCLANVEQLNLAGNLLYGAVPEAVCWLGLGNLANLSLSDNYFIHVGPWCRAMVEKGVLDIRNNCVPDLQSQRPVGECARFFGHATGLCPRMWSYSYVPCRHHHFMGTGESAPSP</sequence>
<evidence type="ECO:0000313" key="2">
    <source>
        <dbReference type="Proteomes" id="UP001057402"/>
    </source>
</evidence>
<reference evidence="2" key="1">
    <citation type="journal article" date="2023" name="Front. Plant Sci.">
        <title>Chromosomal-level genome assembly of Melastoma candidum provides insights into trichome evolution.</title>
        <authorList>
            <person name="Zhong Y."/>
            <person name="Wu W."/>
            <person name="Sun C."/>
            <person name="Zou P."/>
            <person name="Liu Y."/>
            <person name="Dai S."/>
            <person name="Zhou R."/>
        </authorList>
    </citation>
    <scope>NUCLEOTIDE SEQUENCE [LARGE SCALE GENOMIC DNA]</scope>
</reference>
<comment type="caution">
    <text evidence="1">The sequence shown here is derived from an EMBL/GenBank/DDBJ whole genome shotgun (WGS) entry which is preliminary data.</text>
</comment>
<protein>
    <submittedName>
        <fullName evidence="1">Uncharacterized protein</fullName>
    </submittedName>
</protein>
<keyword evidence="2" id="KW-1185">Reference proteome</keyword>
<dbReference type="Proteomes" id="UP001057402">
    <property type="component" value="Chromosome 6"/>
</dbReference>
<evidence type="ECO:0000313" key="1">
    <source>
        <dbReference type="EMBL" id="KAI4366467.1"/>
    </source>
</evidence>
<name>A0ACB9QI42_9MYRT</name>
<proteinExistence type="predicted"/>
<dbReference type="EMBL" id="CM042885">
    <property type="protein sequence ID" value="KAI4366467.1"/>
    <property type="molecule type" value="Genomic_DNA"/>
</dbReference>